<evidence type="ECO:0000256" key="1">
    <source>
        <dbReference type="ARBA" id="ARBA00022723"/>
    </source>
</evidence>
<dbReference type="GO" id="GO:0003677">
    <property type="term" value="F:DNA binding"/>
    <property type="evidence" value="ECO:0007669"/>
    <property type="project" value="UniProtKB-KW"/>
</dbReference>
<keyword evidence="2" id="KW-0862">Zinc</keyword>
<dbReference type="VEuPathDB" id="FungiDB:DEHA2E17842g"/>
<dbReference type="AlphaFoldDB" id="Q6BNZ2"/>
<feature type="region of interest" description="Disordered" evidence="7">
    <location>
        <begin position="85"/>
        <end position="123"/>
    </location>
</feature>
<keyword evidence="1" id="KW-0479">Metal-binding</keyword>
<dbReference type="Proteomes" id="UP000000599">
    <property type="component" value="Chromosome E"/>
</dbReference>
<evidence type="ECO:0000256" key="7">
    <source>
        <dbReference type="SAM" id="MobiDB-lite"/>
    </source>
</evidence>
<feature type="region of interest" description="Disordered" evidence="7">
    <location>
        <begin position="135"/>
        <end position="160"/>
    </location>
</feature>
<proteinExistence type="predicted"/>
<dbReference type="SMART" id="SM00066">
    <property type="entry name" value="GAL4"/>
    <property type="match status" value="1"/>
</dbReference>
<dbReference type="STRING" id="284592.Q6BNZ2"/>
<feature type="compositionally biased region" description="Polar residues" evidence="7">
    <location>
        <begin position="109"/>
        <end position="123"/>
    </location>
</feature>
<dbReference type="Pfam" id="PF00172">
    <property type="entry name" value="Zn_clus"/>
    <property type="match status" value="1"/>
</dbReference>
<feature type="region of interest" description="Disordered" evidence="7">
    <location>
        <begin position="241"/>
        <end position="265"/>
    </location>
</feature>
<evidence type="ECO:0000313" key="9">
    <source>
        <dbReference type="EMBL" id="CAG88338.2"/>
    </source>
</evidence>
<accession>Q6BNZ2</accession>
<evidence type="ECO:0000313" key="10">
    <source>
        <dbReference type="Proteomes" id="UP000000599"/>
    </source>
</evidence>
<keyword evidence="10" id="KW-1185">Reference proteome</keyword>
<organism evidence="9 10">
    <name type="scientific">Debaryomyces hansenii (strain ATCC 36239 / CBS 767 / BCRC 21394 / JCM 1990 / NBRC 0083 / IGC 2968)</name>
    <name type="common">Yeast</name>
    <name type="synonym">Torulaspora hansenii</name>
    <dbReference type="NCBI Taxonomy" id="284592"/>
    <lineage>
        <taxon>Eukaryota</taxon>
        <taxon>Fungi</taxon>
        <taxon>Dikarya</taxon>
        <taxon>Ascomycota</taxon>
        <taxon>Saccharomycotina</taxon>
        <taxon>Pichiomycetes</taxon>
        <taxon>Debaryomycetaceae</taxon>
        <taxon>Debaryomyces</taxon>
    </lineage>
</organism>
<sequence>MGGPKTTNVSSINSMSAITPVQVSPSAYTGPQMGGSGTNQSVSGPMNGLTNDHFLSNRSASLPHAPVVYHGQDYYGSVQGTSQPGRSVFYATGQHSQGTSPPKGPLSYPTHNAPTGHHNATQPEGYANQQINFTHPMYGQNHSGSQGGPGGPNSGQPAYNGTYDYQMMPYSVQQPVYYPVYSQLPYHQVEENNALVNKRRIIKRRTRTGCLTCRKRRIKCDERKPYCFNCERSKKVCLGYENLSKSRKKSKPDSDSNSNDDDEKD</sequence>
<dbReference type="PROSITE" id="PS00463">
    <property type="entry name" value="ZN2_CY6_FUNGAL_1"/>
    <property type="match status" value="1"/>
</dbReference>
<reference evidence="9 10" key="1">
    <citation type="journal article" date="2004" name="Nature">
        <title>Genome evolution in yeasts.</title>
        <authorList>
            <consortium name="Genolevures"/>
            <person name="Dujon B."/>
            <person name="Sherman D."/>
            <person name="Fischer G."/>
            <person name="Durrens P."/>
            <person name="Casaregola S."/>
            <person name="Lafontaine I."/>
            <person name="de Montigny J."/>
            <person name="Marck C."/>
            <person name="Neuveglise C."/>
            <person name="Talla E."/>
            <person name="Goffard N."/>
            <person name="Frangeul L."/>
            <person name="Aigle M."/>
            <person name="Anthouard V."/>
            <person name="Babour A."/>
            <person name="Barbe V."/>
            <person name="Barnay S."/>
            <person name="Blanchin S."/>
            <person name="Beckerich J.M."/>
            <person name="Beyne E."/>
            <person name="Bleykasten C."/>
            <person name="Boisrame A."/>
            <person name="Boyer J."/>
            <person name="Cattolico L."/>
            <person name="Confanioleri F."/>
            <person name="de Daruvar A."/>
            <person name="Despons L."/>
            <person name="Fabre E."/>
            <person name="Fairhead C."/>
            <person name="Ferry-Dumazet H."/>
            <person name="Groppi A."/>
            <person name="Hantraye F."/>
            <person name="Hennequin C."/>
            <person name="Jauniaux N."/>
            <person name="Joyet P."/>
            <person name="Kachouri R."/>
            <person name="Kerrest A."/>
            <person name="Koszul R."/>
            <person name="Lemaire M."/>
            <person name="Lesur I."/>
            <person name="Ma L."/>
            <person name="Muller H."/>
            <person name="Nicaud J.M."/>
            <person name="Nikolski M."/>
            <person name="Oztas S."/>
            <person name="Ozier-Kalogeropoulos O."/>
            <person name="Pellenz S."/>
            <person name="Potier S."/>
            <person name="Richard G.F."/>
            <person name="Straub M.L."/>
            <person name="Suleau A."/>
            <person name="Swennene D."/>
            <person name="Tekaia F."/>
            <person name="Wesolowski-Louvel M."/>
            <person name="Westhof E."/>
            <person name="Wirth B."/>
            <person name="Zeniou-Meyer M."/>
            <person name="Zivanovic I."/>
            <person name="Bolotin-Fukuhara M."/>
            <person name="Thierry A."/>
            <person name="Bouchier C."/>
            <person name="Caudron B."/>
            <person name="Scarpelli C."/>
            <person name="Gaillardin C."/>
            <person name="Weissenbach J."/>
            <person name="Wincker P."/>
            <person name="Souciet J.L."/>
        </authorList>
    </citation>
    <scope>NUCLEOTIDE SEQUENCE [LARGE SCALE GENOMIC DNA]</scope>
    <source>
        <strain evidence="10">ATCC 36239 / CBS 767 / BCRC 21394 / JCM 1990 / NBRC 0083 / IGC 2968</strain>
    </source>
</reference>
<evidence type="ECO:0000256" key="5">
    <source>
        <dbReference type="ARBA" id="ARBA00023163"/>
    </source>
</evidence>
<evidence type="ECO:0000256" key="6">
    <source>
        <dbReference type="ARBA" id="ARBA00023242"/>
    </source>
</evidence>
<keyword evidence="4" id="KW-0238">DNA-binding</keyword>
<dbReference type="GO" id="GO:0000981">
    <property type="term" value="F:DNA-binding transcription factor activity, RNA polymerase II-specific"/>
    <property type="evidence" value="ECO:0007669"/>
    <property type="project" value="InterPro"/>
</dbReference>
<dbReference type="PANTHER" id="PTHR36206:SF13">
    <property type="entry name" value="TRANSCRIPTIONAL REGULATORY PROTEIN MOC3"/>
    <property type="match status" value="1"/>
</dbReference>
<dbReference type="KEGG" id="dha:DEHA2E17842g"/>
<name>Q6BNZ2_DEBHA</name>
<dbReference type="GO" id="GO:0008270">
    <property type="term" value="F:zinc ion binding"/>
    <property type="evidence" value="ECO:0007669"/>
    <property type="project" value="InterPro"/>
</dbReference>
<evidence type="ECO:0000256" key="2">
    <source>
        <dbReference type="ARBA" id="ARBA00022833"/>
    </source>
</evidence>
<dbReference type="PANTHER" id="PTHR36206">
    <property type="entry name" value="ASPERCRYPTIN BIOSYNTHESIS CLUSTER-SPECIFIC TRANSCRIPTION REGULATOR ATNN-RELATED"/>
    <property type="match status" value="1"/>
</dbReference>
<dbReference type="CDD" id="cd00067">
    <property type="entry name" value="GAL4"/>
    <property type="match status" value="1"/>
</dbReference>
<evidence type="ECO:0000256" key="3">
    <source>
        <dbReference type="ARBA" id="ARBA00023015"/>
    </source>
</evidence>
<gene>
    <name evidence="9" type="ordered locus">DEHA2E17842g</name>
</gene>
<feature type="domain" description="Zn(2)-C6 fungal-type" evidence="8">
    <location>
        <begin position="209"/>
        <end position="237"/>
    </location>
</feature>
<dbReference type="InterPro" id="IPR001138">
    <property type="entry name" value="Zn2Cys6_DnaBD"/>
</dbReference>
<dbReference type="InParanoid" id="Q6BNZ2"/>
<dbReference type="InterPro" id="IPR036864">
    <property type="entry name" value="Zn2-C6_fun-type_DNA-bd_sf"/>
</dbReference>
<dbReference type="PROSITE" id="PS50048">
    <property type="entry name" value="ZN2_CY6_FUNGAL_2"/>
    <property type="match status" value="1"/>
</dbReference>
<dbReference type="Gene3D" id="4.10.240.10">
    <property type="entry name" value="Zn(2)-C6 fungal-type DNA-binding domain"/>
    <property type="match status" value="1"/>
</dbReference>
<keyword evidence="3" id="KW-0805">Transcription regulation</keyword>
<dbReference type="eggNOG" id="ENOG502S9F6">
    <property type="taxonomic scope" value="Eukaryota"/>
</dbReference>
<keyword evidence="5" id="KW-0804">Transcription</keyword>
<evidence type="ECO:0000259" key="8">
    <source>
        <dbReference type="PROSITE" id="PS50048"/>
    </source>
</evidence>
<dbReference type="HOGENOM" id="CLU_1049826_0_0_1"/>
<dbReference type="GeneID" id="2902228"/>
<keyword evidence="6" id="KW-0539">Nucleus</keyword>
<dbReference type="RefSeq" id="XP_460078.2">
    <property type="nucleotide sequence ID" value="XM_460078.2"/>
</dbReference>
<evidence type="ECO:0000256" key="4">
    <source>
        <dbReference type="ARBA" id="ARBA00023125"/>
    </source>
</evidence>
<dbReference type="SUPFAM" id="SSF57701">
    <property type="entry name" value="Zn2/Cys6 DNA-binding domain"/>
    <property type="match status" value="1"/>
</dbReference>
<protein>
    <submittedName>
        <fullName evidence="9">DEHA2E17842p</fullName>
    </submittedName>
</protein>
<dbReference type="InterPro" id="IPR052360">
    <property type="entry name" value="Transcr_Regulatory_Proteins"/>
</dbReference>
<dbReference type="EMBL" id="CR382137">
    <property type="protein sequence ID" value="CAG88338.2"/>
    <property type="molecule type" value="Genomic_DNA"/>
</dbReference>
<dbReference type="OrthoDB" id="3598904at2759"/>